<comment type="catalytic activity">
    <reaction evidence="1">
        <text>3',5'-cyclic CMP + H2O = CMP + H(+)</text>
        <dbReference type="Rhea" id="RHEA:72675"/>
        <dbReference type="ChEBI" id="CHEBI:15377"/>
        <dbReference type="ChEBI" id="CHEBI:15378"/>
        <dbReference type="ChEBI" id="CHEBI:58003"/>
        <dbReference type="ChEBI" id="CHEBI:60377"/>
    </reaction>
    <physiologicalReaction direction="left-to-right" evidence="1">
        <dbReference type="Rhea" id="RHEA:72676"/>
    </physiologicalReaction>
</comment>
<name>A0ABT9J3K4_9BACL</name>
<sequence>MRFYIEMINVGFGDSYVINFNNEGRMVRILVDGGPERNPINIDNIMDMIQPTHSEENEDHGCERKSINGIVVTHIDDDHIGGVLKLLNHSDVEKYIDLSQDCFIIFNDLVDPATISYKQGIRLKKIIDKFPNLSLVRTYEQNKRFEINGFEVCVRGINKLEPINKQEDLIIIDILLPLKETIKRLMKKWNVQKKDSKLINESSLSFVVNYKGRSILLSSDNFYSRILEQLQNIKFNSTFDLIMLAHHGSISNNEKILNLMDEYHCKQIMLPLSKSTSHHPSTVVLDKILERPENQLFCPVGLHLLSNYKDSNQIKFVNLIEI</sequence>
<keyword evidence="6" id="KW-1185">Reference proteome</keyword>
<evidence type="ECO:0000313" key="5">
    <source>
        <dbReference type="EMBL" id="MDP5276196.1"/>
    </source>
</evidence>
<evidence type="ECO:0000256" key="2">
    <source>
        <dbReference type="ARBA" id="ARBA00034301"/>
    </source>
</evidence>
<organism evidence="5 6">
    <name type="scientific">Chengkuizengella axinellae</name>
    <dbReference type="NCBI Taxonomy" id="3064388"/>
    <lineage>
        <taxon>Bacteria</taxon>
        <taxon>Bacillati</taxon>
        <taxon>Bacillota</taxon>
        <taxon>Bacilli</taxon>
        <taxon>Bacillales</taxon>
        <taxon>Paenibacillaceae</taxon>
        <taxon>Chengkuizengella</taxon>
    </lineage>
</organism>
<evidence type="ECO:0000313" key="6">
    <source>
        <dbReference type="Proteomes" id="UP001231941"/>
    </source>
</evidence>
<dbReference type="PANTHER" id="PTHR30619:SF1">
    <property type="entry name" value="RECOMBINATION PROTEIN 2"/>
    <property type="match status" value="1"/>
</dbReference>
<dbReference type="Gene3D" id="3.60.15.10">
    <property type="entry name" value="Ribonuclease Z/Hydroxyacylglutathione hydrolase-like"/>
    <property type="match status" value="1"/>
</dbReference>
<feature type="domain" description="Metallo-beta-lactamase" evidence="4">
    <location>
        <begin position="10"/>
        <end position="103"/>
    </location>
</feature>
<accession>A0ABT9J3K4</accession>
<dbReference type="RefSeq" id="WP_305993507.1">
    <property type="nucleotide sequence ID" value="NZ_JAVAMP010000012.1"/>
</dbReference>
<dbReference type="Proteomes" id="UP001231941">
    <property type="component" value="Unassembled WGS sequence"/>
</dbReference>
<dbReference type="SUPFAM" id="SSF56281">
    <property type="entry name" value="Metallo-hydrolase/oxidoreductase"/>
    <property type="match status" value="1"/>
</dbReference>
<dbReference type="PANTHER" id="PTHR30619">
    <property type="entry name" value="DNA INTERNALIZATION/COMPETENCE PROTEIN COMEC/REC2"/>
    <property type="match status" value="1"/>
</dbReference>
<comment type="caution">
    <text evidence="5">The sequence shown here is derived from an EMBL/GenBank/DDBJ whole genome shotgun (WGS) entry which is preliminary data.</text>
</comment>
<evidence type="ECO:0000256" key="1">
    <source>
        <dbReference type="ARBA" id="ARBA00034221"/>
    </source>
</evidence>
<comment type="catalytic activity">
    <reaction evidence="3">
        <text>3',5'-cyclic UMP + H2O = UMP + H(+)</text>
        <dbReference type="Rhea" id="RHEA:70575"/>
        <dbReference type="ChEBI" id="CHEBI:15377"/>
        <dbReference type="ChEBI" id="CHEBI:15378"/>
        <dbReference type="ChEBI" id="CHEBI:57865"/>
        <dbReference type="ChEBI" id="CHEBI:184387"/>
    </reaction>
    <physiologicalReaction direction="left-to-right" evidence="3">
        <dbReference type="Rhea" id="RHEA:70576"/>
    </physiologicalReaction>
</comment>
<comment type="function">
    <text evidence="2">Counteracts the endogenous Pycsar antiviral defense system. Phosphodiesterase that enables metal-dependent hydrolysis of host cyclic nucleotide Pycsar defense signals such as cCMP and cUMP.</text>
</comment>
<dbReference type="InterPro" id="IPR001279">
    <property type="entry name" value="Metallo-B-lactamas"/>
</dbReference>
<dbReference type="EMBL" id="JAVAMP010000012">
    <property type="protein sequence ID" value="MDP5276196.1"/>
    <property type="molecule type" value="Genomic_DNA"/>
</dbReference>
<gene>
    <name evidence="5" type="ORF">Q5Y73_19040</name>
</gene>
<evidence type="ECO:0000259" key="4">
    <source>
        <dbReference type="Pfam" id="PF00753"/>
    </source>
</evidence>
<dbReference type="Pfam" id="PF00753">
    <property type="entry name" value="Lactamase_B"/>
    <property type="match status" value="1"/>
</dbReference>
<proteinExistence type="predicted"/>
<protein>
    <submittedName>
        <fullName evidence="5">MBL fold metallo-hydrolase</fullName>
    </submittedName>
</protein>
<dbReference type="InterPro" id="IPR052159">
    <property type="entry name" value="Competence_DNA_uptake"/>
</dbReference>
<dbReference type="InterPro" id="IPR036866">
    <property type="entry name" value="RibonucZ/Hydroxyglut_hydro"/>
</dbReference>
<reference evidence="5 6" key="1">
    <citation type="submission" date="2023-08" db="EMBL/GenBank/DDBJ databases">
        <authorList>
            <person name="Park J.-S."/>
        </authorList>
    </citation>
    <scope>NUCLEOTIDE SEQUENCE [LARGE SCALE GENOMIC DNA]</scope>
    <source>
        <strain evidence="5 6">2205SS18-9</strain>
    </source>
</reference>
<evidence type="ECO:0000256" key="3">
    <source>
        <dbReference type="ARBA" id="ARBA00048505"/>
    </source>
</evidence>